<name>A0AAN8A2U4_9PEZI</name>
<evidence type="ECO:0000313" key="3">
    <source>
        <dbReference type="Proteomes" id="UP001310594"/>
    </source>
</evidence>
<sequence length="364" mass="40012">MLPVIDKYIATGELSTTQSQGSERQTPPLSHPVARSQSEVNSYLVVGSLGSVTSWNHFYSKHPQLSSLFEPQYSHPRDDLKLAPCSDAAYLTGFGPGKAMISLPSTAPLAEDEKHIQVAHDEEIVWLGWTMRGRCKAGTDMGQGHSEPDGLWVAGGGSFLLVNVPFPHRGVLSNFALLRVSKQLFEEAAPNAYENRLSFADFSDATIFFKAIGSTIVHVKHVAIEGRYSKLESDGRAMFVLLAKAINLRSVAFEHGCLCGCNTGVDDIVEMARPCLKKMHEARNGVEKSVQVIDLLQVGPVDSCDKCKNGHDTCEYTECTRYLTSELKVNCAESEEHGLEVAAALRSSMAKLLKKGFKSSWRWY</sequence>
<dbReference type="EMBL" id="JAVRQU010000007">
    <property type="protein sequence ID" value="KAK5700815.1"/>
    <property type="molecule type" value="Genomic_DNA"/>
</dbReference>
<feature type="compositionally biased region" description="Polar residues" evidence="1">
    <location>
        <begin position="13"/>
        <end position="28"/>
    </location>
</feature>
<proteinExistence type="predicted"/>
<evidence type="ECO:0000256" key="1">
    <source>
        <dbReference type="SAM" id="MobiDB-lite"/>
    </source>
</evidence>
<gene>
    <name evidence="2" type="ORF">LTR97_005332</name>
</gene>
<reference evidence="2" key="1">
    <citation type="submission" date="2023-08" db="EMBL/GenBank/DDBJ databases">
        <title>Black Yeasts Isolated from many extreme environments.</title>
        <authorList>
            <person name="Coleine C."/>
            <person name="Stajich J.E."/>
            <person name="Selbmann L."/>
        </authorList>
    </citation>
    <scope>NUCLEOTIDE SEQUENCE</scope>
    <source>
        <strain evidence="2">CCFEE 5810</strain>
    </source>
</reference>
<organism evidence="2 3">
    <name type="scientific">Elasticomyces elasticus</name>
    <dbReference type="NCBI Taxonomy" id="574655"/>
    <lineage>
        <taxon>Eukaryota</taxon>
        <taxon>Fungi</taxon>
        <taxon>Dikarya</taxon>
        <taxon>Ascomycota</taxon>
        <taxon>Pezizomycotina</taxon>
        <taxon>Dothideomycetes</taxon>
        <taxon>Dothideomycetidae</taxon>
        <taxon>Mycosphaerellales</taxon>
        <taxon>Teratosphaeriaceae</taxon>
        <taxon>Elasticomyces</taxon>
    </lineage>
</organism>
<accession>A0AAN8A2U4</accession>
<protein>
    <submittedName>
        <fullName evidence="2">Uncharacterized protein</fullName>
    </submittedName>
</protein>
<feature type="region of interest" description="Disordered" evidence="1">
    <location>
        <begin position="13"/>
        <end position="35"/>
    </location>
</feature>
<dbReference type="AlphaFoldDB" id="A0AAN8A2U4"/>
<dbReference type="Proteomes" id="UP001310594">
    <property type="component" value="Unassembled WGS sequence"/>
</dbReference>
<comment type="caution">
    <text evidence="2">The sequence shown here is derived from an EMBL/GenBank/DDBJ whole genome shotgun (WGS) entry which is preliminary data.</text>
</comment>
<evidence type="ECO:0000313" key="2">
    <source>
        <dbReference type="EMBL" id="KAK5700815.1"/>
    </source>
</evidence>